<evidence type="ECO:0000256" key="3">
    <source>
        <dbReference type="ARBA" id="ARBA00022723"/>
    </source>
</evidence>
<gene>
    <name evidence="8" type="ORF">IRI77_17905</name>
</gene>
<dbReference type="SMART" id="SM00829">
    <property type="entry name" value="PKS_ER"/>
    <property type="match status" value="1"/>
</dbReference>
<evidence type="ECO:0000313" key="8">
    <source>
        <dbReference type="EMBL" id="QOY91741.1"/>
    </source>
</evidence>
<organism evidence="8 9">
    <name type="scientific">Paludibaculum fermentans</name>
    <dbReference type="NCBI Taxonomy" id="1473598"/>
    <lineage>
        <taxon>Bacteria</taxon>
        <taxon>Pseudomonadati</taxon>
        <taxon>Acidobacteriota</taxon>
        <taxon>Terriglobia</taxon>
        <taxon>Bryobacterales</taxon>
        <taxon>Bryobacteraceae</taxon>
        <taxon>Paludibaculum</taxon>
    </lineage>
</organism>
<dbReference type="PANTHER" id="PTHR43161">
    <property type="entry name" value="SORBITOL DEHYDROGENASE"/>
    <property type="match status" value="1"/>
</dbReference>
<dbReference type="PANTHER" id="PTHR43161:SF9">
    <property type="entry name" value="SORBITOL DEHYDROGENASE"/>
    <property type="match status" value="1"/>
</dbReference>
<dbReference type="KEGG" id="pfer:IRI77_17905"/>
<dbReference type="GO" id="GO:0008270">
    <property type="term" value="F:zinc ion binding"/>
    <property type="evidence" value="ECO:0007669"/>
    <property type="project" value="InterPro"/>
</dbReference>
<dbReference type="InterPro" id="IPR013149">
    <property type="entry name" value="ADH-like_C"/>
</dbReference>
<evidence type="ECO:0000259" key="7">
    <source>
        <dbReference type="SMART" id="SM00829"/>
    </source>
</evidence>
<dbReference type="InterPro" id="IPR029752">
    <property type="entry name" value="D-isomer_DH_CS1"/>
</dbReference>
<sequence length="345" mass="37072">MRSVPLVAPKRLELIEAPLPDGPRSGELLVKMRAVGLCGSDLHWWAEGRIHAGQARYPQVLGHEPVGEVVEVGAGVHGYKVGDRVSLEPSITCGHCEFCIAGRHNLCKSSKFMGGPEAQGCLRDFVVVPAHNADPIPDSLSWHEATLMEPVAVWVHTYELAPVRLGDTVAVMGAGSIGLLGIAMAKQAGAEMVLACDRVPHRLELAKAMGADIALNLNEDDFRDAVMQKTHGRGVDIVFDAAGDPRTINLGIQCARDGGRFVLIGIPVPMQFDVDLHTAMSKELNIQVMKRSNHKGRAAGALLAGGRIPTSLITHVLPLAQAQQGFEMLHEYSDGVGKLIYDFTL</sequence>
<comment type="cofactor">
    <cofactor evidence="1 6">
        <name>Zn(2+)</name>
        <dbReference type="ChEBI" id="CHEBI:29105"/>
    </cofactor>
</comment>
<dbReference type="Gene3D" id="3.40.50.720">
    <property type="entry name" value="NAD(P)-binding Rossmann-like Domain"/>
    <property type="match status" value="1"/>
</dbReference>
<dbReference type="Gene3D" id="3.90.180.10">
    <property type="entry name" value="Medium-chain alcohol dehydrogenases, catalytic domain"/>
    <property type="match status" value="1"/>
</dbReference>
<feature type="domain" description="Enoyl reductase (ER)" evidence="7">
    <location>
        <begin position="7"/>
        <end position="341"/>
    </location>
</feature>
<dbReference type="PROSITE" id="PS00059">
    <property type="entry name" value="ADH_ZINC"/>
    <property type="match status" value="1"/>
</dbReference>
<name>A0A7S7NXQ2_PALFE</name>
<keyword evidence="5" id="KW-0560">Oxidoreductase</keyword>
<dbReference type="SUPFAM" id="SSF51735">
    <property type="entry name" value="NAD(P)-binding Rossmann-fold domains"/>
    <property type="match status" value="1"/>
</dbReference>
<keyword evidence="4 6" id="KW-0862">Zinc</keyword>
<evidence type="ECO:0000256" key="6">
    <source>
        <dbReference type="RuleBase" id="RU361277"/>
    </source>
</evidence>
<dbReference type="Pfam" id="PF00107">
    <property type="entry name" value="ADH_zinc_N"/>
    <property type="match status" value="1"/>
</dbReference>
<dbReference type="PROSITE" id="PS00065">
    <property type="entry name" value="D_2_HYDROXYACID_DH_1"/>
    <property type="match status" value="1"/>
</dbReference>
<keyword evidence="9" id="KW-1185">Reference proteome</keyword>
<dbReference type="RefSeq" id="WP_194453395.1">
    <property type="nucleotide sequence ID" value="NZ_CP063849.1"/>
</dbReference>
<dbReference type="GO" id="GO:0016616">
    <property type="term" value="F:oxidoreductase activity, acting on the CH-OH group of donors, NAD or NADP as acceptor"/>
    <property type="evidence" value="ECO:0007669"/>
    <property type="project" value="UniProtKB-ARBA"/>
</dbReference>
<keyword evidence="3 6" id="KW-0479">Metal-binding</keyword>
<dbReference type="InterPro" id="IPR002328">
    <property type="entry name" value="ADH_Zn_CS"/>
</dbReference>
<dbReference type="InterPro" id="IPR013154">
    <property type="entry name" value="ADH-like_N"/>
</dbReference>
<dbReference type="InterPro" id="IPR036291">
    <property type="entry name" value="NAD(P)-bd_dom_sf"/>
</dbReference>
<dbReference type="InterPro" id="IPR020843">
    <property type="entry name" value="ER"/>
</dbReference>
<evidence type="ECO:0000313" key="9">
    <source>
        <dbReference type="Proteomes" id="UP000593892"/>
    </source>
</evidence>
<proteinExistence type="inferred from homology"/>
<dbReference type="AlphaFoldDB" id="A0A7S7NXQ2"/>
<dbReference type="InterPro" id="IPR011032">
    <property type="entry name" value="GroES-like_sf"/>
</dbReference>
<evidence type="ECO:0000256" key="4">
    <source>
        <dbReference type="ARBA" id="ARBA00022833"/>
    </source>
</evidence>
<accession>A0A7S7NXQ2</accession>
<evidence type="ECO:0000256" key="2">
    <source>
        <dbReference type="ARBA" id="ARBA00008072"/>
    </source>
</evidence>
<protein>
    <submittedName>
        <fullName evidence="8">Alcohol dehydrogenase catalytic domain-containing protein</fullName>
    </submittedName>
</protein>
<evidence type="ECO:0000256" key="1">
    <source>
        <dbReference type="ARBA" id="ARBA00001947"/>
    </source>
</evidence>
<reference evidence="8 9" key="1">
    <citation type="submission" date="2020-10" db="EMBL/GenBank/DDBJ databases">
        <title>Complete genome sequence of Paludibaculum fermentans P105T, a facultatively anaerobic acidobacterium capable of dissimilatory Fe(III) reduction.</title>
        <authorList>
            <person name="Dedysh S.N."/>
            <person name="Beletsky A.V."/>
            <person name="Kulichevskaya I.S."/>
            <person name="Mardanov A.V."/>
            <person name="Ravin N.V."/>
        </authorList>
    </citation>
    <scope>NUCLEOTIDE SEQUENCE [LARGE SCALE GENOMIC DNA]</scope>
    <source>
        <strain evidence="8 9">P105</strain>
    </source>
</reference>
<dbReference type="SUPFAM" id="SSF50129">
    <property type="entry name" value="GroES-like"/>
    <property type="match status" value="1"/>
</dbReference>
<dbReference type="Proteomes" id="UP000593892">
    <property type="component" value="Chromosome"/>
</dbReference>
<evidence type="ECO:0000256" key="5">
    <source>
        <dbReference type="ARBA" id="ARBA00023002"/>
    </source>
</evidence>
<comment type="similarity">
    <text evidence="2 6">Belongs to the zinc-containing alcohol dehydrogenase family.</text>
</comment>
<dbReference type="EMBL" id="CP063849">
    <property type="protein sequence ID" value="QOY91741.1"/>
    <property type="molecule type" value="Genomic_DNA"/>
</dbReference>
<dbReference type="Pfam" id="PF08240">
    <property type="entry name" value="ADH_N"/>
    <property type="match status" value="1"/>
</dbReference>